<feature type="region of interest" description="Disordered" evidence="1">
    <location>
        <begin position="55"/>
        <end position="77"/>
    </location>
</feature>
<accession>A0A8H7E3I7</accession>
<feature type="compositionally biased region" description="Basic residues" evidence="1">
    <location>
        <begin position="61"/>
        <end position="77"/>
    </location>
</feature>
<protein>
    <submittedName>
        <fullName evidence="3">Uncharacterized protein</fullName>
    </submittedName>
</protein>
<evidence type="ECO:0000256" key="2">
    <source>
        <dbReference type="SAM" id="Phobius"/>
    </source>
</evidence>
<dbReference type="OrthoDB" id="4400538at2759"/>
<keyword evidence="2" id="KW-1133">Transmembrane helix</keyword>
<keyword evidence="2" id="KW-0472">Membrane</keyword>
<organism evidence="3 4">
    <name type="scientific">Endocarpon pusillum</name>
    <dbReference type="NCBI Taxonomy" id="364733"/>
    <lineage>
        <taxon>Eukaryota</taxon>
        <taxon>Fungi</taxon>
        <taxon>Dikarya</taxon>
        <taxon>Ascomycota</taxon>
        <taxon>Pezizomycotina</taxon>
        <taxon>Eurotiomycetes</taxon>
        <taxon>Chaetothyriomycetidae</taxon>
        <taxon>Verrucariales</taxon>
        <taxon>Verrucariaceae</taxon>
        <taxon>Endocarpon</taxon>
    </lineage>
</organism>
<comment type="caution">
    <text evidence="3">The sequence shown here is derived from an EMBL/GenBank/DDBJ whole genome shotgun (WGS) entry which is preliminary data.</text>
</comment>
<dbReference type="Proteomes" id="UP000606974">
    <property type="component" value="Unassembled WGS sequence"/>
</dbReference>
<keyword evidence="2" id="KW-0812">Transmembrane</keyword>
<evidence type="ECO:0000256" key="1">
    <source>
        <dbReference type="SAM" id="MobiDB-lite"/>
    </source>
</evidence>
<evidence type="ECO:0000313" key="4">
    <source>
        <dbReference type="Proteomes" id="UP000606974"/>
    </source>
</evidence>
<feature type="transmembrane region" description="Helical" evidence="2">
    <location>
        <begin position="33"/>
        <end position="52"/>
    </location>
</feature>
<dbReference type="EMBL" id="JAACFV010000114">
    <property type="protein sequence ID" value="KAF7505241.1"/>
    <property type="molecule type" value="Genomic_DNA"/>
</dbReference>
<evidence type="ECO:0000313" key="3">
    <source>
        <dbReference type="EMBL" id="KAF7505241.1"/>
    </source>
</evidence>
<proteinExistence type="predicted"/>
<reference evidence="3" key="1">
    <citation type="submission" date="2020-02" db="EMBL/GenBank/DDBJ databases">
        <authorList>
            <person name="Palmer J.M."/>
        </authorList>
    </citation>
    <scope>NUCLEOTIDE SEQUENCE</scope>
    <source>
        <strain evidence="3">EPUS1.4</strain>
        <tissue evidence="3">Thallus</tissue>
    </source>
</reference>
<gene>
    <name evidence="3" type="ORF">GJ744_001104</name>
</gene>
<sequence length="77" mass="8404">MVVAQSITSQLGQNAIRHFSARASKPTTRMQQAVSIGFITTGVLVPFIPPAMESQKEKRLGHPNAGKHHAPLCYHAR</sequence>
<name>A0A8H7E3I7_9EURO</name>
<keyword evidence="4" id="KW-1185">Reference proteome</keyword>
<dbReference type="AlphaFoldDB" id="A0A8H7E3I7"/>